<dbReference type="Gene3D" id="2.60.40.10">
    <property type="entry name" value="Immunoglobulins"/>
    <property type="match status" value="1"/>
</dbReference>
<dbReference type="GO" id="GO:0042105">
    <property type="term" value="C:alpha-beta T cell receptor complex"/>
    <property type="evidence" value="ECO:0000318"/>
    <property type="project" value="GO_Central"/>
</dbReference>
<evidence type="ECO:0000256" key="4">
    <source>
        <dbReference type="ARBA" id="ARBA00022859"/>
    </source>
</evidence>
<name>A0A8V0ZU77_CHICK</name>
<comment type="subcellular location">
    <subcellularLocation>
        <location evidence="1">Membrane</location>
        <topology evidence="1">Single-pass type I membrane protein</topology>
    </subcellularLocation>
</comment>
<dbReference type="SMART" id="SM00077">
    <property type="entry name" value="ITAM"/>
    <property type="match status" value="1"/>
</dbReference>
<dbReference type="FunFam" id="2.60.40.10:FF:002752">
    <property type="entry name" value="CD3 glycoprotein"/>
    <property type="match status" value="1"/>
</dbReference>
<dbReference type="FunCoup" id="A0A8V0ZU77">
    <property type="interactions" value="73"/>
</dbReference>
<evidence type="ECO:0000256" key="5">
    <source>
        <dbReference type="ARBA" id="ARBA00022989"/>
    </source>
</evidence>
<evidence type="ECO:0000313" key="14">
    <source>
        <dbReference type="Ensembl" id="ENSGALP00010035127.1"/>
    </source>
</evidence>
<dbReference type="GO" id="GO:0007166">
    <property type="term" value="P:cell surface receptor signaling pathway"/>
    <property type="evidence" value="ECO:0000318"/>
    <property type="project" value="GO_Central"/>
</dbReference>
<dbReference type="Pfam" id="PF16680">
    <property type="entry name" value="Ig_4"/>
    <property type="match status" value="1"/>
</dbReference>
<evidence type="ECO:0000259" key="13">
    <source>
        <dbReference type="PROSITE" id="PS50835"/>
    </source>
</evidence>
<dbReference type="Gene3D" id="1.10.287.770">
    <property type="entry name" value="YojJ-like"/>
    <property type="match status" value="1"/>
</dbReference>
<dbReference type="PROSITE" id="PS51055">
    <property type="entry name" value="ITAM_1"/>
    <property type="match status" value="1"/>
</dbReference>
<evidence type="ECO:0000256" key="1">
    <source>
        <dbReference type="ARBA" id="ARBA00004479"/>
    </source>
</evidence>
<dbReference type="AlphaFoldDB" id="A0A8V0ZU77"/>
<dbReference type="InterPro" id="IPR036179">
    <property type="entry name" value="Ig-like_dom_sf"/>
</dbReference>
<dbReference type="InterPro" id="IPR015484">
    <property type="entry name" value="CD3_esu/gsu/dsu"/>
</dbReference>
<keyword evidence="4" id="KW-0391">Immunity</keyword>
<dbReference type="InterPro" id="IPR013783">
    <property type="entry name" value="Ig-like_fold"/>
</dbReference>
<dbReference type="Ensembl" id="ENSGALT00010057897.1">
    <property type="protein sequence ID" value="ENSGALP00010035127.1"/>
    <property type="gene ID" value="ENSGALG00010023743.1"/>
</dbReference>
<organism evidence="14 15">
    <name type="scientific">Gallus gallus</name>
    <name type="common">Chicken</name>
    <dbReference type="NCBI Taxonomy" id="9031"/>
    <lineage>
        <taxon>Eukaryota</taxon>
        <taxon>Metazoa</taxon>
        <taxon>Chordata</taxon>
        <taxon>Craniata</taxon>
        <taxon>Vertebrata</taxon>
        <taxon>Euteleostomi</taxon>
        <taxon>Archelosauria</taxon>
        <taxon>Archosauria</taxon>
        <taxon>Dinosauria</taxon>
        <taxon>Saurischia</taxon>
        <taxon>Theropoda</taxon>
        <taxon>Coelurosauria</taxon>
        <taxon>Aves</taxon>
        <taxon>Neognathae</taxon>
        <taxon>Galloanserae</taxon>
        <taxon>Galliformes</taxon>
        <taxon>Phasianidae</taxon>
        <taxon>Phasianinae</taxon>
        <taxon>Gallus</taxon>
    </lineage>
</organism>
<dbReference type="GO" id="GO:0009897">
    <property type="term" value="C:external side of plasma membrane"/>
    <property type="evidence" value="ECO:0000318"/>
    <property type="project" value="GO_Central"/>
</dbReference>
<dbReference type="InterPro" id="IPR007110">
    <property type="entry name" value="Ig-like_dom"/>
</dbReference>
<keyword evidence="5 12" id="KW-1133">Transmembrane helix</keyword>
<dbReference type="PANTHER" id="PTHR10570">
    <property type="entry name" value="T-CELL SURFACE GLYCOPROTEIN CD3 GAMMA CHAIN / DELTA CHAIN"/>
    <property type="match status" value="1"/>
</dbReference>
<keyword evidence="15" id="KW-1185">Reference proteome</keyword>
<reference evidence="14" key="1">
    <citation type="submission" date="2020-11" db="EMBL/GenBank/DDBJ databases">
        <title>Gallus gallus (Chicken) genome, bGalGal1, GRCg7b, maternal haplotype autosomes + Z &amp; W.</title>
        <authorList>
            <person name="Warren W."/>
            <person name="Formenti G."/>
            <person name="Fedrigo O."/>
            <person name="Haase B."/>
            <person name="Mountcastle J."/>
            <person name="Balacco J."/>
            <person name="Tracey A."/>
            <person name="Schneider V."/>
            <person name="Okimoto R."/>
            <person name="Cheng H."/>
            <person name="Hawken R."/>
            <person name="Howe K."/>
            <person name="Jarvis E.D."/>
        </authorList>
    </citation>
    <scope>NUCLEOTIDE SEQUENCE [LARGE SCALE GENOMIC DNA]</scope>
    <source>
        <strain evidence="14">Broiler</strain>
    </source>
</reference>
<dbReference type="Proteomes" id="UP000000539">
    <property type="component" value="Chromosome 24"/>
</dbReference>
<evidence type="ECO:0000256" key="11">
    <source>
        <dbReference type="ARBA" id="ARBA00049718"/>
    </source>
</evidence>
<dbReference type="OrthoDB" id="8941324at2759"/>
<dbReference type="InterPro" id="IPR003110">
    <property type="entry name" value="Phos_immunorcpt_sig_ITAM"/>
</dbReference>
<dbReference type="InterPro" id="IPR032052">
    <property type="entry name" value="Ig_4"/>
</dbReference>
<dbReference type="CDD" id="cd07691">
    <property type="entry name" value="IgC1_CD3_gamma_delta"/>
    <property type="match status" value="1"/>
</dbReference>
<evidence type="ECO:0007829" key="16">
    <source>
        <dbReference type="PeptideAtlas" id="A0A8V0ZU77"/>
    </source>
</evidence>
<proteinExistence type="evidence at protein level"/>
<reference evidence="14" key="2">
    <citation type="submission" date="2025-08" db="UniProtKB">
        <authorList>
            <consortium name="Ensembl"/>
        </authorList>
    </citation>
    <scope>IDENTIFICATION</scope>
    <source>
        <strain evidence="14">broiler</strain>
    </source>
</reference>
<keyword evidence="9" id="KW-0325">Glycoprotein</keyword>
<dbReference type="GeneTree" id="ENSGT00940000153312"/>
<reference evidence="14" key="3">
    <citation type="submission" date="2025-09" db="UniProtKB">
        <authorList>
            <consortium name="Ensembl"/>
        </authorList>
    </citation>
    <scope>IDENTIFICATION</scope>
    <source>
        <strain evidence="14">broiler</strain>
    </source>
</reference>
<keyword evidence="2" id="KW-0597">Phosphoprotein</keyword>
<keyword evidence="10" id="KW-0393">Immunoglobulin domain</keyword>
<keyword evidence="6 12" id="KW-0472">Membrane</keyword>
<gene>
    <name evidence="14" type="primary">CD3D</name>
</gene>
<feature type="transmembrane region" description="Helical" evidence="12">
    <location>
        <begin position="256"/>
        <end position="277"/>
    </location>
</feature>
<keyword evidence="7" id="KW-1015">Disulfide bond</keyword>
<evidence type="ECO:0000256" key="8">
    <source>
        <dbReference type="ARBA" id="ARBA00023170"/>
    </source>
</evidence>
<keyword evidence="8" id="KW-0675">Receptor</keyword>
<dbReference type="PROSITE" id="PS50835">
    <property type="entry name" value="IG_LIKE"/>
    <property type="match status" value="1"/>
</dbReference>
<comment type="subunit">
    <text evidence="11">The TCR-CD3 complex is composed of a CD3D/CD3E and a CD3G/CD3E heterodimers that preferentially associate with TCRalpha and TCRbeta, respectively, to form TCRalpha/CD3E/CD3G and TCRbeta/CD3G/CD3E trimers. In turn, the hexamer interacts with CD3Z homodimer to form the TCR-CD3 complex. Alternatively, TCRalpha and TCRbeta can be replaced by TCRgamma and TCRdelta. Interacts with CD6. Interacts (via Proline-rich sequence) with NCK1; the interaction is ligand dependent but independent of tyrosine kinase activation.</text>
</comment>
<accession>A0A8V0ZU77</accession>
<dbReference type="GO" id="GO:0045059">
    <property type="term" value="P:positive thymic T cell selection"/>
    <property type="evidence" value="ECO:0000318"/>
    <property type="project" value="GO_Central"/>
</dbReference>
<sequence>CLLWGGGSGLSWEGPSKAAWCHSLQCTGTATAPAVLRAPSSLTLAVCRDGAPPPLWATCATASPPSVPNLPYLQAQSPLLQSEAISPSPITQTPLWSLPPSFSQPLQILTGRSQLSPSFSSPCCTAPALSLASQGGLPSPAPFLCPSSGRAPTAPRLSCPEDSTCGCSAPGLSMSVKEVSGKVFLQCQESKDDQKPNYLWKKGKEELGNMRQLDLGAIYDDPRGTYTCQRDENVNSTLHVHYRMCQNCIEVDAPTISGIVVADVVATVLLAIAVYCITGQDKGLMSRASDRQNLIANDQLYQPLGERNDGQYSQLATAKARK</sequence>
<protein>
    <submittedName>
        <fullName evidence="14">CD3d molecule</fullName>
    </submittedName>
</protein>
<evidence type="ECO:0000256" key="7">
    <source>
        <dbReference type="ARBA" id="ARBA00023157"/>
    </source>
</evidence>
<evidence type="ECO:0000256" key="3">
    <source>
        <dbReference type="ARBA" id="ARBA00022692"/>
    </source>
</evidence>
<keyword evidence="16" id="KW-1267">Proteomics identification</keyword>
<evidence type="ECO:0000313" key="15">
    <source>
        <dbReference type="Proteomes" id="UP000000539"/>
    </source>
</evidence>
<dbReference type="SUPFAM" id="SSF48726">
    <property type="entry name" value="Immunoglobulin"/>
    <property type="match status" value="1"/>
</dbReference>
<evidence type="ECO:0000256" key="2">
    <source>
        <dbReference type="ARBA" id="ARBA00022553"/>
    </source>
</evidence>
<evidence type="ECO:0000256" key="6">
    <source>
        <dbReference type="ARBA" id="ARBA00023136"/>
    </source>
</evidence>
<dbReference type="Pfam" id="PF02189">
    <property type="entry name" value="ITAM"/>
    <property type="match status" value="1"/>
</dbReference>
<evidence type="ECO:0000256" key="12">
    <source>
        <dbReference type="SAM" id="Phobius"/>
    </source>
</evidence>
<evidence type="ECO:0000256" key="10">
    <source>
        <dbReference type="ARBA" id="ARBA00023319"/>
    </source>
</evidence>
<dbReference type="PANTHER" id="PTHR10570:SF8">
    <property type="entry name" value="T-CELL SURFACE GLYCOPROTEIN CD3 GAMMA CHAIN"/>
    <property type="match status" value="1"/>
</dbReference>
<keyword evidence="3 12" id="KW-0812">Transmembrane</keyword>
<evidence type="ECO:0000256" key="9">
    <source>
        <dbReference type="ARBA" id="ARBA00023180"/>
    </source>
</evidence>
<feature type="domain" description="Ig-like" evidence="13">
    <location>
        <begin position="170"/>
        <end position="239"/>
    </location>
</feature>
<dbReference type="GO" id="GO:0004888">
    <property type="term" value="F:transmembrane signaling receptor activity"/>
    <property type="evidence" value="ECO:0000318"/>
    <property type="project" value="GO_Central"/>
</dbReference>